<dbReference type="AlphaFoldDB" id="X0YAA3"/>
<dbReference type="InterPro" id="IPR038592">
    <property type="entry name" value="CheD-like_sf"/>
</dbReference>
<dbReference type="GO" id="GO:0050568">
    <property type="term" value="F:protein-glutamine glutaminase activity"/>
    <property type="evidence" value="ECO:0007669"/>
    <property type="project" value="InterPro"/>
</dbReference>
<evidence type="ECO:0000256" key="2">
    <source>
        <dbReference type="ARBA" id="ARBA00022801"/>
    </source>
</evidence>
<keyword evidence="1" id="KW-0145">Chemotaxis</keyword>
<proteinExistence type="inferred from homology"/>
<dbReference type="InterPro" id="IPR011324">
    <property type="entry name" value="Cytotoxic_necrot_fac-like_cat"/>
</dbReference>
<comment type="caution">
    <text evidence="3">The sequence shown here is derived from an EMBL/GenBank/DDBJ whole genome shotgun (WGS) entry which is preliminary data.</text>
</comment>
<dbReference type="SUPFAM" id="SSF64438">
    <property type="entry name" value="CNF1/YfiH-like putative cysteine hydrolases"/>
    <property type="match status" value="1"/>
</dbReference>
<gene>
    <name evidence="3" type="ORF">S01H1_65018</name>
</gene>
<sequence length="158" mass="17105">MIHRIELAEMKTSKDGNDVLVANSLGACIALAIYDPVAGAGGLLNYVLPSSNIDPSKARVIPCMFADTGIPALFREVYKLGGQKTRLQLKVAGGSQIMGQSNLFDMGKRNYLILRKIFLKNGLEISCEDIGGSQTRSFQLEIGGGRCTVRSEGRVREL</sequence>
<dbReference type="HAMAP" id="MF_01440">
    <property type="entry name" value="CheD"/>
    <property type="match status" value="1"/>
</dbReference>
<protein>
    <recommendedName>
        <fullName evidence="4">Chemoreceptor glutamine deamidase CheD</fullName>
    </recommendedName>
</protein>
<keyword evidence="2" id="KW-0378">Hydrolase</keyword>
<dbReference type="EMBL" id="BARS01042896">
    <property type="protein sequence ID" value="GAG33781.1"/>
    <property type="molecule type" value="Genomic_DNA"/>
</dbReference>
<organism evidence="3">
    <name type="scientific">marine sediment metagenome</name>
    <dbReference type="NCBI Taxonomy" id="412755"/>
    <lineage>
        <taxon>unclassified sequences</taxon>
        <taxon>metagenomes</taxon>
        <taxon>ecological metagenomes</taxon>
    </lineage>
</organism>
<dbReference type="Gene3D" id="3.30.1330.200">
    <property type="match status" value="1"/>
</dbReference>
<name>X0YAA3_9ZZZZ</name>
<reference evidence="3" key="1">
    <citation type="journal article" date="2014" name="Front. Microbiol.">
        <title>High frequency of phylogenetically diverse reductive dehalogenase-homologous genes in deep subseafloor sedimentary metagenomes.</title>
        <authorList>
            <person name="Kawai M."/>
            <person name="Futagami T."/>
            <person name="Toyoda A."/>
            <person name="Takaki Y."/>
            <person name="Nishi S."/>
            <person name="Hori S."/>
            <person name="Arai W."/>
            <person name="Tsubouchi T."/>
            <person name="Morono Y."/>
            <person name="Uchiyama I."/>
            <person name="Ito T."/>
            <person name="Fujiyama A."/>
            <person name="Inagaki F."/>
            <person name="Takami H."/>
        </authorList>
    </citation>
    <scope>NUCLEOTIDE SEQUENCE</scope>
    <source>
        <strain evidence="3">Expedition CK06-06</strain>
    </source>
</reference>
<dbReference type="Pfam" id="PF03975">
    <property type="entry name" value="CheD"/>
    <property type="match status" value="1"/>
</dbReference>
<accession>X0YAA3</accession>
<evidence type="ECO:0000313" key="3">
    <source>
        <dbReference type="EMBL" id="GAG33781.1"/>
    </source>
</evidence>
<dbReference type="InterPro" id="IPR005659">
    <property type="entry name" value="Chemorcpt_Glu_NH3ase_CheD"/>
</dbReference>
<evidence type="ECO:0000256" key="1">
    <source>
        <dbReference type="ARBA" id="ARBA00022500"/>
    </source>
</evidence>
<dbReference type="PANTHER" id="PTHR35147">
    <property type="entry name" value="CHEMORECEPTOR GLUTAMINE DEAMIDASE CHED-RELATED"/>
    <property type="match status" value="1"/>
</dbReference>
<evidence type="ECO:0008006" key="4">
    <source>
        <dbReference type="Google" id="ProtNLM"/>
    </source>
</evidence>
<dbReference type="GO" id="GO:0006935">
    <property type="term" value="P:chemotaxis"/>
    <property type="evidence" value="ECO:0007669"/>
    <property type="project" value="UniProtKB-KW"/>
</dbReference>
<dbReference type="CDD" id="cd16352">
    <property type="entry name" value="CheD"/>
    <property type="match status" value="1"/>
</dbReference>
<dbReference type="PANTHER" id="PTHR35147:SF1">
    <property type="entry name" value="CHEMORECEPTOR GLUTAMINE DEAMIDASE CHED-RELATED"/>
    <property type="match status" value="1"/>
</dbReference>